<evidence type="ECO:0000256" key="2">
    <source>
        <dbReference type="SAM" id="SignalP"/>
    </source>
</evidence>
<evidence type="ECO:0000259" key="3">
    <source>
        <dbReference type="Pfam" id="PF00074"/>
    </source>
</evidence>
<keyword evidence="2" id="KW-0732">Signal</keyword>
<dbReference type="Proteomes" id="UP001046870">
    <property type="component" value="Chromosome 14"/>
</dbReference>
<organism evidence="4 5">
    <name type="scientific">Megalops atlanticus</name>
    <name type="common">Tarpon</name>
    <name type="synonym">Clupea gigantea</name>
    <dbReference type="NCBI Taxonomy" id="7932"/>
    <lineage>
        <taxon>Eukaryota</taxon>
        <taxon>Metazoa</taxon>
        <taxon>Chordata</taxon>
        <taxon>Craniata</taxon>
        <taxon>Vertebrata</taxon>
        <taxon>Euteleostomi</taxon>
        <taxon>Actinopterygii</taxon>
        <taxon>Neopterygii</taxon>
        <taxon>Teleostei</taxon>
        <taxon>Elopiformes</taxon>
        <taxon>Megalopidae</taxon>
        <taxon>Megalops</taxon>
    </lineage>
</organism>
<comment type="caution">
    <text evidence="4">The sequence shown here is derived from an EMBL/GenBank/DDBJ whole genome shotgun (WGS) entry which is preliminary data.</text>
</comment>
<feature type="region of interest" description="Disordered" evidence="1">
    <location>
        <begin position="28"/>
        <end position="75"/>
    </location>
</feature>
<dbReference type="AlphaFoldDB" id="A0A9D3PT56"/>
<dbReference type="InterPro" id="IPR036816">
    <property type="entry name" value="RNaseA-like_dom_sf"/>
</dbReference>
<dbReference type="OrthoDB" id="8573660at2759"/>
<dbReference type="Pfam" id="PF00074">
    <property type="entry name" value="RnaseA"/>
    <property type="match status" value="1"/>
</dbReference>
<protein>
    <recommendedName>
        <fullName evidence="3">Ribonuclease A-domain domain-containing protein</fullName>
    </recommendedName>
</protein>
<evidence type="ECO:0000313" key="4">
    <source>
        <dbReference type="EMBL" id="KAG7464610.1"/>
    </source>
</evidence>
<feature type="chain" id="PRO_5038585227" description="Ribonuclease A-domain domain-containing protein" evidence="2">
    <location>
        <begin position="23"/>
        <end position="168"/>
    </location>
</feature>
<reference evidence="4" key="1">
    <citation type="submission" date="2021-01" db="EMBL/GenBank/DDBJ databases">
        <authorList>
            <person name="Zahm M."/>
            <person name="Roques C."/>
            <person name="Cabau C."/>
            <person name="Klopp C."/>
            <person name="Donnadieu C."/>
            <person name="Jouanno E."/>
            <person name="Lampietro C."/>
            <person name="Louis A."/>
            <person name="Herpin A."/>
            <person name="Echchiki A."/>
            <person name="Berthelot C."/>
            <person name="Parey E."/>
            <person name="Roest-Crollius H."/>
            <person name="Braasch I."/>
            <person name="Postlethwait J."/>
            <person name="Bobe J."/>
            <person name="Montfort J."/>
            <person name="Bouchez O."/>
            <person name="Begum T."/>
            <person name="Mejri S."/>
            <person name="Adams A."/>
            <person name="Chen W.-J."/>
            <person name="Guiguen Y."/>
        </authorList>
    </citation>
    <scope>NUCLEOTIDE SEQUENCE</scope>
    <source>
        <strain evidence="4">YG-15Mar2019-1</strain>
        <tissue evidence="4">Brain</tissue>
    </source>
</reference>
<evidence type="ECO:0000256" key="1">
    <source>
        <dbReference type="SAM" id="MobiDB-lite"/>
    </source>
</evidence>
<keyword evidence="5" id="KW-1185">Reference proteome</keyword>
<dbReference type="SUPFAM" id="SSF54076">
    <property type="entry name" value="RNase A-like"/>
    <property type="match status" value="1"/>
</dbReference>
<feature type="signal peptide" evidence="2">
    <location>
        <begin position="1"/>
        <end position="22"/>
    </location>
</feature>
<sequence length="168" mass="17974">MTMTRMVIRAALGLSCLFLAHCSSPPVGSEFTGPPSAPRPCVLLQASTPNPHQDLGEQSAGGESEGSGGWQWGSAGAQGSLTVAQGCVLTLWGEQGGHQSFPSGTRVPLEGWERPLALHCSCEEEEGWPRREGHDKPPCRYRASKSKSFIIIACKNNEPVHLDGHDEN</sequence>
<proteinExistence type="predicted"/>
<dbReference type="EMBL" id="JAFDVH010000014">
    <property type="protein sequence ID" value="KAG7464610.1"/>
    <property type="molecule type" value="Genomic_DNA"/>
</dbReference>
<feature type="domain" description="Ribonuclease A-domain" evidence="3">
    <location>
        <begin position="132"/>
        <end position="163"/>
    </location>
</feature>
<gene>
    <name evidence="4" type="ORF">MATL_G00167480</name>
</gene>
<accession>A0A9D3PT56</accession>
<dbReference type="InterPro" id="IPR023412">
    <property type="entry name" value="RNaseA_domain"/>
</dbReference>
<evidence type="ECO:0000313" key="5">
    <source>
        <dbReference type="Proteomes" id="UP001046870"/>
    </source>
</evidence>
<dbReference type="Gene3D" id="3.10.130.10">
    <property type="entry name" value="Ribonuclease A-like domain"/>
    <property type="match status" value="1"/>
</dbReference>
<name>A0A9D3PT56_MEGAT</name>